<dbReference type="PRINTS" id="PR00096">
    <property type="entry name" value="GATASE"/>
</dbReference>
<dbReference type="GO" id="GO:0016787">
    <property type="term" value="F:hydrolase activity"/>
    <property type="evidence" value="ECO:0007669"/>
    <property type="project" value="UniProtKB-KW"/>
</dbReference>
<evidence type="ECO:0000313" key="8">
    <source>
        <dbReference type="EMBL" id="MFC6887624.1"/>
    </source>
</evidence>
<organism evidence="8 9">
    <name type="scientific">Halorubrum trueperi</name>
    <dbReference type="NCBI Taxonomy" id="2004704"/>
    <lineage>
        <taxon>Archaea</taxon>
        <taxon>Methanobacteriati</taxon>
        <taxon>Methanobacteriota</taxon>
        <taxon>Stenosarchaea group</taxon>
        <taxon>Halobacteria</taxon>
        <taxon>Halobacteriales</taxon>
        <taxon>Haloferacaceae</taxon>
        <taxon>Halorubrum</taxon>
    </lineage>
</organism>
<evidence type="ECO:0000256" key="1">
    <source>
        <dbReference type="ARBA" id="ARBA00004873"/>
    </source>
</evidence>
<keyword evidence="4" id="KW-0315">Glutamine amidotransferase</keyword>
<keyword evidence="3" id="KW-0057">Aromatic amino acid biosynthesis</keyword>
<sequence>MKIVVVDNFDSFTYNLVEYVSDQTIGGTGDADGGGANGGDADGGSADGGDADGGSADGGDADGGSADGGDADGGSADGGGNGDGNGSAIDVEVVKNTASLGEIEAAGPDAILISPGPGHPKNERDVGVSADVLRDLSPEVPTLGVCLGLEAAVYEYGGTVGHAPEPIHGKAFPVDHDGEGVFAGLDQGFRAGRYHSLAATEVPDAFEVTATTDHDGDAIVMGIRHREHPIEAVQFHPESVLTAAGHDLIRNFLASV</sequence>
<dbReference type="Gene3D" id="3.40.50.880">
    <property type="match status" value="1"/>
</dbReference>
<dbReference type="InterPro" id="IPR050472">
    <property type="entry name" value="Anth_synth/Amidotransfase"/>
</dbReference>
<evidence type="ECO:0000256" key="4">
    <source>
        <dbReference type="ARBA" id="ARBA00022962"/>
    </source>
</evidence>
<keyword evidence="8" id="KW-0378">Hydrolase</keyword>
<keyword evidence="9" id="KW-1185">Reference proteome</keyword>
<protein>
    <recommendedName>
        <fullName evidence="2">anthranilate synthase</fullName>
        <ecNumber evidence="2">4.1.3.27</ecNumber>
    </recommendedName>
</protein>
<dbReference type="GO" id="GO:0000162">
    <property type="term" value="P:L-tryptophan biosynthetic process"/>
    <property type="evidence" value="ECO:0007669"/>
    <property type="project" value="UniProtKB-KW"/>
</dbReference>
<proteinExistence type="predicted"/>
<dbReference type="PROSITE" id="PS51273">
    <property type="entry name" value="GATASE_TYPE_1"/>
    <property type="match status" value="1"/>
</dbReference>
<dbReference type="Pfam" id="PF00117">
    <property type="entry name" value="GATase"/>
    <property type="match status" value="1"/>
</dbReference>
<feature type="domain" description="Glutamine amidotransferase" evidence="7">
    <location>
        <begin position="89"/>
        <end position="254"/>
    </location>
</feature>
<name>A0ABD5UDX9_9EURY</name>
<comment type="caution">
    <text evidence="8">The sequence shown here is derived from an EMBL/GenBank/DDBJ whole genome shotgun (WGS) entry which is preliminary data.</text>
</comment>
<dbReference type="InterPro" id="IPR006221">
    <property type="entry name" value="TrpG/PapA_dom"/>
</dbReference>
<keyword evidence="3" id="KW-0822">Tryptophan biosynthesis</keyword>
<evidence type="ECO:0000259" key="7">
    <source>
        <dbReference type="Pfam" id="PF00117"/>
    </source>
</evidence>
<evidence type="ECO:0000256" key="3">
    <source>
        <dbReference type="ARBA" id="ARBA00022822"/>
    </source>
</evidence>
<evidence type="ECO:0000313" key="9">
    <source>
        <dbReference type="Proteomes" id="UP001596333"/>
    </source>
</evidence>
<dbReference type="SUPFAM" id="SSF52317">
    <property type="entry name" value="Class I glutamine amidotransferase-like"/>
    <property type="match status" value="1"/>
</dbReference>
<comment type="catalytic activity">
    <reaction evidence="5">
        <text>chorismate + L-glutamine = anthranilate + pyruvate + L-glutamate + H(+)</text>
        <dbReference type="Rhea" id="RHEA:21732"/>
        <dbReference type="ChEBI" id="CHEBI:15361"/>
        <dbReference type="ChEBI" id="CHEBI:15378"/>
        <dbReference type="ChEBI" id="CHEBI:16567"/>
        <dbReference type="ChEBI" id="CHEBI:29748"/>
        <dbReference type="ChEBI" id="CHEBI:29985"/>
        <dbReference type="ChEBI" id="CHEBI:58359"/>
        <dbReference type="EC" id="4.1.3.27"/>
    </reaction>
</comment>
<dbReference type="InterPro" id="IPR029062">
    <property type="entry name" value="Class_I_gatase-like"/>
</dbReference>
<dbReference type="RefSeq" id="WP_379763871.1">
    <property type="nucleotide sequence ID" value="NZ_JBHSXI010000001.1"/>
</dbReference>
<evidence type="ECO:0000256" key="2">
    <source>
        <dbReference type="ARBA" id="ARBA00012266"/>
    </source>
</evidence>
<comment type="pathway">
    <text evidence="1">Amino-acid biosynthesis; L-tryptophan biosynthesis; L-tryptophan from chorismate: step 1/5.</text>
</comment>
<accession>A0ABD5UDX9</accession>
<dbReference type="InterPro" id="IPR017926">
    <property type="entry name" value="GATASE"/>
</dbReference>
<keyword evidence="3" id="KW-0028">Amino-acid biosynthesis</keyword>
<evidence type="ECO:0000256" key="6">
    <source>
        <dbReference type="SAM" id="MobiDB-lite"/>
    </source>
</evidence>
<dbReference type="PANTHER" id="PTHR43418:SF4">
    <property type="entry name" value="MULTIFUNCTIONAL TRYPTOPHAN BIOSYNTHESIS PROTEIN"/>
    <property type="match status" value="1"/>
</dbReference>
<dbReference type="EMBL" id="JBHSXI010000001">
    <property type="protein sequence ID" value="MFC6887624.1"/>
    <property type="molecule type" value="Genomic_DNA"/>
</dbReference>
<dbReference type="AlphaFoldDB" id="A0ABD5UDX9"/>
<dbReference type="EC" id="4.1.3.27" evidence="2"/>
<dbReference type="NCBIfam" id="TIGR00566">
    <property type="entry name" value="trpG_papA"/>
    <property type="match status" value="1"/>
</dbReference>
<dbReference type="CDD" id="cd01743">
    <property type="entry name" value="GATase1_Anthranilate_Synthase"/>
    <property type="match status" value="1"/>
</dbReference>
<reference evidence="8 9" key="1">
    <citation type="journal article" date="2019" name="Int. J. Syst. Evol. Microbiol.">
        <title>The Global Catalogue of Microorganisms (GCM) 10K type strain sequencing project: providing services to taxonomists for standard genome sequencing and annotation.</title>
        <authorList>
            <consortium name="The Broad Institute Genomics Platform"/>
            <consortium name="The Broad Institute Genome Sequencing Center for Infectious Disease"/>
            <person name="Wu L."/>
            <person name="Ma J."/>
        </authorList>
    </citation>
    <scope>NUCLEOTIDE SEQUENCE [LARGE SCALE GENOMIC DNA]</scope>
    <source>
        <strain evidence="8 9">Y73</strain>
    </source>
</reference>
<feature type="compositionally biased region" description="Gly residues" evidence="6">
    <location>
        <begin position="26"/>
        <end position="85"/>
    </location>
</feature>
<gene>
    <name evidence="8" type="ORF">ACFQEY_00940</name>
</gene>
<evidence type="ECO:0000256" key="5">
    <source>
        <dbReference type="ARBA" id="ARBA00047683"/>
    </source>
</evidence>
<feature type="region of interest" description="Disordered" evidence="6">
    <location>
        <begin position="24"/>
        <end position="88"/>
    </location>
</feature>
<dbReference type="Proteomes" id="UP001596333">
    <property type="component" value="Unassembled WGS sequence"/>
</dbReference>
<dbReference type="GO" id="GO:0004049">
    <property type="term" value="F:anthranilate synthase activity"/>
    <property type="evidence" value="ECO:0007669"/>
    <property type="project" value="UniProtKB-EC"/>
</dbReference>
<dbReference type="PANTHER" id="PTHR43418">
    <property type="entry name" value="MULTIFUNCTIONAL TRYPTOPHAN BIOSYNTHESIS PROTEIN-RELATED"/>
    <property type="match status" value="1"/>
</dbReference>